<evidence type="ECO:0000256" key="6">
    <source>
        <dbReference type="ARBA" id="ARBA00022912"/>
    </source>
</evidence>
<accession>A0AB39ZK94</accession>
<dbReference type="GO" id="GO:0046872">
    <property type="term" value="F:metal ion binding"/>
    <property type="evidence" value="ECO:0007669"/>
    <property type="project" value="UniProtKB-UniRule"/>
</dbReference>
<name>A0AB39ZK94_DROSZ</name>
<dbReference type="CDD" id="cd00143">
    <property type="entry name" value="PP2Cc"/>
    <property type="match status" value="1"/>
</dbReference>
<evidence type="ECO:0000256" key="5">
    <source>
        <dbReference type="ARBA" id="ARBA00022842"/>
    </source>
</evidence>
<evidence type="ECO:0000313" key="12">
    <source>
        <dbReference type="Proteomes" id="UP001652628"/>
    </source>
</evidence>
<evidence type="ECO:0000313" key="13">
    <source>
        <dbReference type="RefSeq" id="XP_016937431.4"/>
    </source>
</evidence>
<keyword evidence="5 10" id="KW-0460">Magnesium</keyword>
<comment type="cofactor">
    <cofactor evidence="2 10">
        <name>Mg(2+)</name>
        <dbReference type="ChEBI" id="CHEBI:18420"/>
    </cofactor>
</comment>
<feature type="domain" description="PPM-type phosphatase" evidence="11">
    <location>
        <begin position="60"/>
        <end position="315"/>
    </location>
</feature>
<dbReference type="SMART" id="SM00332">
    <property type="entry name" value="PP2Cc"/>
    <property type="match status" value="1"/>
</dbReference>
<evidence type="ECO:0000259" key="11">
    <source>
        <dbReference type="PROSITE" id="PS51746"/>
    </source>
</evidence>
<evidence type="ECO:0000256" key="8">
    <source>
        <dbReference type="ARBA" id="ARBA00047761"/>
    </source>
</evidence>
<evidence type="ECO:0000256" key="2">
    <source>
        <dbReference type="ARBA" id="ARBA00001946"/>
    </source>
</evidence>
<protein>
    <recommendedName>
        <fullName evidence="10">Protein phosphatase</fullName>
        <ecNumber evidence="10">3.1.3.16</ecNumber>
    </recommendedName>
</protein>
<dbReference type="Gene3D" id="3.60.40.10">
    <property type="entry name" value="PPM-type phosphatase domain"/>
    <property type="match status" value="1"/>
</dbReference>
<keyword evidence="12" id="KW-1185">Reference proteome</keyword>
<dbReference type="SMART" id="SM00331">
    <property type="entry name" value="PP2C_SIG"/>
    <property type="match status" value="1"/>
</dbReference>
<keyword evidence="4 10" id="KW-0378">Hydrolase</keyword>
<dbReference type="GeneID" id="108015494"/>
<dbReference type="AlphaFoldDB" id="A0AB39ZK94"/>
<gene>
    <name evidence="13" type="primary">fig</name>
</gene>
<comment type="catalytic activity">
    <reaction evidence="8 10">
        <text>O-phospho-L-seryl-[protein] + H2O = L-seryl-[protein] + phosphate</text>
        <dbReference type="Rhea" id="RHEA:20629"/>
        <dbReference type="Rhea" id="RHEA-COMP:9863"/>
        <dbReference type="Rhea" id="RHEA-COMP:11604"/>
        <dbReference type="ChEBI" id="CHEBI:15377"/>
        <dbReference type="ChEBI" id="CHEBI:29999"/>
        <dbReference type="ChEBI" id="CHEBI:43474"/>
        <dbReference type="ChEBI" id="CHEBI:83421"/>
        <dbReference type="EC" id="3.1.3.16"/>
    </reaction>
</comment>
<dbReference type="GO" id="GO:0005739">
    <property type="term" value="C:mitochondrion"/>
    <property type="evidence" value="ECO:0007669"/>
    <property type="project" value="TreeGrafter"/>
</dbReference>
<evidence type="ECO:0000256" key="7">
    <source>
        <dbReference type="ARBA" id="ARBA00023211"/>
    </source>
</evidence>
<dbReference type="PANTHER" id="PTHR12320">
    <property type="entry name" value="PROTEIN PHOSPHATASE 2C"/>
    <property type="match status" value="1"/>
</dbReference>
<keyword evidence="7 10" id="KW-0464">Manganese</keyword>
<dbReference type="InterPro" id="IPR039123">
    <property type="entry name" value="PPTC7"/>
</dbReference>
<evidence type="ECO:0000256" key="4">
    <source>
        <dbReference type="ARBA" id="ARBA00022801"/>
    </source>
</evidence>
<reference evidence="13" key="1">
    <citation type="submission" date="2025-08" db="UniProtKB">
        <authorList>
            <consortium name="RefSeq"/>
        </authorList>
    </citation>
    <scope>IDENTIFICATION</scope>
</reference>
<dbReference type="PANTHER" id="PTHR12320:SF1">
    <property type="entry name" value="PROTEIN PHOSPHATASE PTC7 HOMOLOG"/>
    <property type="match status" value="1"/>
</dbReference>
<keyword evidence="6 10" id="KW-0904">Protein phosphatase</keyword>
<dbReference type="SUPFAM" id="SSF81606">
    <property type="entry name" value="PP2C-like"/>
    <property type="match status" value="1"/>
</dbReference>
<dbReference type="GO" id="GO:0004722">
    <property type="term" value="F:protein serine/threonine phosphatase activity"/>
    <property type="evidence" value="ECO:0007669"/>
    <property type="project" value="UniProtKB-EC"/>
</dbReference>
<comment type="similarity">
    <text evidence="3 10">Belongs to the PP2C family.</text>
</comment>
<evidence type="ECO:0000256" key="3">
    <source>
        <dbReference type="ARBA" id="ARBA00006702"/>
    </source>
</evidence>
<evidence type="ECO:0000256" key="9">
    <source>
        <dbReference type="ARBA" id="ARBA00048336"/>
    </source>
</evidence>
<dbReference type="PROSITE" id="PS51746">
    <property type="entry name" value="PPM_2"/>
    <property type="match status" value="1"/>
</dbReference>
<comment type="catalytic activity">
    <reaction evidence="9 10">
        <text>O-phospho-L-threonyl-[protein] + H2O = L-threonyl-[protein] + phosphate</text>
        <dbReference type="Rhea" id="RHEA:47004"/>
        <dbReference type="Rhea" id="RHEA-COMP:11060"/>
        <dbReference type="Rhea" id="RHEA-COMP:11605"/>
        <dbReference type="ChEBI" id="CHEBI:15377"/>
        <dbReference type="ChEBI" id="CHEBI:30013"/>
        <dbReference type="ChEBI" id="CHEBI:43474"/>
        <dbReference type="ChEBI" id="CHEBI:61977"/>
        <dbReference type="EC" id="3.1.3.16"/>
    </reaction>
</comment>
<dbReference type="RefSeq" id="XP_016937431.4">
    <property type="nucleotide sequence ID" value="XM_017081942.4"/>
</dbReference>
<organism evidence="12 13">
    <name type="scientific">Drosophila suzukii</name>
    <name type="common">Spotted-wing drosophila fruit fly</name>
    <dbReference type="NCBI Taxonomy" id="28584"/>
    <lineage>
        <taxon>Eukaryota</taxon>
        <taxon>Metazoa</taxon>
        <taxon>Ecdysozoa</taxon>
        <taxon>Arthropoda</taxon>
        <taxon>Hexapoda</taxon>
        <taxon>Insecta</taxon>
        <taxon>Pterygota</taxon>
        <taxon>Neoptera</taxon>
        <taxon>Endopterygota</taxon>
        <taxon>Diptera</taxon>
        <taxon>Brachycera</taxon>
        <taxon>Muscomorpha</taxon>
        <taxon>Ephydroidea</taxon>
        <taxon>Drosophilidae</taxon>
        <taxon>Drosophila</taxon>
        <taxon>Sophophora</taxon>
    </lineage>
</organism>
<dbReference type="EC" id="3.1.3.16" evidence="10"/>
<dbReference type="Pfam" id="PF07228">
    <property type="entry name" value="SpoIIE"/>
    <property type="match status" value="1"/>
</dbReference>
<comment type="cofactor">
    <cofactor evidence="1 10">
        <name>Mn(2+)</name>
        <dbReference type="ChEBI" id="CHEBI:29035"/>
    </cofactor>
</comment>
<proteinExistence type="inferred from homology"/>
<evidence type="ECO:0000256" key="1">
    <source>
        <dbReference type="ARBA" id="ARBA00001936"/>
    </source>
</evidence>
<dbReference type="InterPro" id="IPR036457">
    <property type="entry name" value="PPM-type-like_dom_sf"/>
</dbReference>
<dbReference type="InterPro" id="IPR001932">
    <property type="entry name" value="PPM-type_phosphatase-like_dom"/>
</dbReference>
<keyword evidence="10" id="KW-0479">Metal-binding</keyword>
<dbReference type="Proteomes" id="UP001652628">
    <property type="component" value="Chromosome 3"/>
</dbReference>
<sequence length="320" mass="35630">MMSTMCSRLKNWPRLLNRFVRQLRTPLMIARHSIHQFARFSGKSSRDPYLITVVQGRSKKPRYPGDQRANQRFGEDSWFVSSTPLAEVMGVADGVGGWRDLGVDAGRFAKELMSCCSGQTQSSGFDGRNPRDLLIAGYQELTHRKNPVVGSSTACLVTMHRRDCTLYTANLGDSGFLVVRNGRVLHRSQEQTHDFNTPYQLTVAPEDRTEAFYMDTPEMAVSTRYSLLPGDLVLLATDGLFDNMPESMLLKILNGLKERGQRDLLEGASKVVEKARELSLNASFQSPFALKAREHNVPYSGGGKPDDITLILASVEVPNA</sequence>
<evidence type="ECO:0000256" key="10">
    <source>
        <dbReference type="RuleBase" id="RU366020"/>
    </source>
</evidence>